<dbReference type="SFLD" id="SFLDS00003">
    <property type="entry name" value="Haloacid_Dehalogenase"/>
    <property type="match status" value="1"/>
</dbReference>
<dbReference type="SFLD" id="SFLDG01144">
    <property type="entry name" value="C2.B.4:_PGP_Like"/>
    <property type="match status" value="1"/>
</dbReference>
<dbReference type="InterPro" id="IPR000150">
    <property type="entry name" value="Cof"/>
</dbReference>
<dbReference type="CDD" id="cd07516">
    <property type="entry name" value="HAD_Pase"/>
    <property type="match status" value="1"/>
</dbReference>
<evidence type="ECO:0000313" key="2">
    <source>
        <dbReference type="Proteomes" id="UP000287156"/>
    </source>
</evidence>
<name>A0A429XZN0_9BACI</name>
<dbReference type="NCBIfam" id="TIGR00099">
    <property type="entry name" value="Cof-subfamily"/>
    <property type="match status" value="1"/>
</dbReference>
<dbReference type="InterPro" id="IPR036412">
    <property type="entry name" value="HAD-like_sf"/>
</dbReference>
<reference evidence="1" key="1">
    <citation type="submission" date="2018-12" db="EMBL/GenBank/DDBJ databases">
        <authorList>
            <person name="Sun L."/>
            <person name="Chen Z."/>
        </authorList>
    </citation>
    <scope>NUCLEOTIDE SEQUENCE [LARGE SCALE GENOMIC DNA]</scope>
    <source>
        <strain evidence="1">3-2-2</strain>
    </source>
</reference>
<dbReference type="SFLD" id="SFLDG01140">
    <property type="entry name" value="C2.B:_Phosphomannomutase_and_P"/>
    <property type="match status" value="1"/>
</dbReference>
<dbReference type="Pfam" id="PF08282">
    <property type="entry name" value="Hydrolase_3"/>
    <property type="match status" value="1"/>
</dbReference>
<dbReference type="InterPro" id="IPR023214">
    <property type="entry name" value="HAD_sf"/>
</dbReference>
<dbReference type="Proteomes" id="UP000287156">
    <property type="component" value="Unassembled WGS sequence"/>
</dbReference>
<organism evidence="1 2">
    <name type="scientific">Siminovitchia acidinfaciens</name>
    <dbReference type="NCBI Taxonomy" id="2321395"/>
    <lineage>
        <taxon>Bacteria</taxon>
        <taxon>Bacillati</taxon>
        <taxon>Bacillota</taxon>
        <taxon>Bacilli</taxon>
        <taxon>Bacillales</taxon>
        <taxon>Bacillaceae</taxon>
        <taxon>Siminovitchia</taxon>
    </lineage>
</organism>
<dbReference type="GO" id="GO:0016791">
    <property type="term" value="F:phosphatase activity"/>
    <property type="evidence" value="ECO:0007669"/>
    <property type="project" value="TreeGrafter"/>
</dbReference>
<dbReference type="Gene3D" id="3.40.50.1000">
    <property type="entry name" value="HAD superfamily/HAD-like"/>
    <property type="match status" value="1"/>
</dbReference>
<accession>A0A429XZN0</accession>
<dbReference type="GO" id="GO:0005829">
    <property type="term" value="C:cytosol"/>
    <property type="evidence" value="ECO:0007669"/>
    <property type="project" value="TreeGrafter"/>
</dbReference>
<evidence type="ECO:0000313" key="1">
    <source>
        <dbReference type="EMBL" id="RST74242.1"/>
    </source>
</evidence>
<sequence>MYKMIAIDLDDTLLTDQLIISRGTIEAIQQAVDAGIVVTIATGRMYSSAKKIARSLDLNVPLITYQGALVKEANGEDIHYERLIDPETAHQLIEFAKYEDLHLQVYQDDTLYSSSENKLLQQYANDVKVPYVIEPDLAKLAGRGFDKMLFIDAPDYLDKLQDELRSLFGQRAHITKSRPFYLEITHPEANKGLALLHLAGRLGIDRSEIIGIGDSYNDLDLIMSAGLGVAMGNAVDELKKQADYVTYSNNEEGVRHVIEKFIFQNELTAVKSG</sequence>
<dbReference type="PANTHER" id="PTHR10000">
    <property type="entry name" value="PHOSPHOSERINE PHOSPHATASE"/>
    <property type="match status" value="1"/>
</dbReference>
<dbReference type="NCBIfam" id="TIGR01484">
    <property type="entry name" value="HAD-SF-IIB"/>
    <property type="match status" value="1"/>
</dbReference>
<proteinExistence type="predicted"/>
<dbReference type="PANTHER" id="PTHR10000:SF8">
    <property type="entry name" value="HAD SUPERFAMILY HYDROLASE-LIKE, TYPE 3"/>
    <property type="match status" value="1"/>
</dbReference>
<dbReference type="OrthoDB" id="9790031at2"/>
<comment type="caution">
    <text evidence="1">The sequence shown here is derived from an EMBL/GenBank/DDBJ whole genome shotgun (WGS) entry which is preliminary data.</text>
</comment>
<dbReference type="Gene3D" id="3.30.1240.10">
    <property type="match status" value="1"/>
</dbReference>
<dbReference type="InterPro" id="IPR006379">
    <property type="entry name" value="HAD-SF_hydro_IIB"/>
</dbReference>
<keyword evidence="2" id="KW-1185">Reference proteome</keyword>
<dbReference type="AlphaFoldDB" id="A0A429XZN0"/>
<dbReference type="RefSeq" id="WP_126050710.1">
    <property type="nucleotide sequence ID" value="NZ_QYTV02000004.1"/>
</dbReference>
<dbReference type="SUPFAM" id="SSF56784">
    <property type="entry name" value="HAD-like"/>
    <property type="match status" value="1"/>
</dbReference>
<gene>
    <name evidence="1" type="ORF">D4T97_011245</name>
</gene>
<dbReference type="GO" id="GO:0000287">
    <property type="term" value="F:magnesium ion binding"/>
    <property type="evidence" value="ECO:0007669"/>
    <property type="project" value="TreeGrafter"/>
</dbReference>
<dbReference type="EMBL" id="QYTV02000004">
    <property type="protein sequence ID" value="RST74242.1"/>
    <property type="molecule type" value="Genomic_DNA"/>
</dbReference>
<protein>
    <submittedName>
        <fullName evidence="1">HAD family phosphatase</fullName>
    </submittedName>
</protein>
<dbReference type="PROSITE" id="PS01229">
    <property type="entry name" value="COF_2"/>
    <property type="match status" value="1"/>
</dbReference>